<reference evidence="2 3" key="1">
    <citation type="submission" date="2014-04" db="EMBL/GenBank/DDBJ databases">
        <title>Evolutionary Origins and Diversification of the Mycorrhizal Mutualists.</title>
        <authorList>
            <consortium name="DOE Joint Genome Institute"/>
            <consortium name="Mycorrhizal Genomics Consortium"/>
            <person name="Kohler A."/>
            <person name="Kuo A."/>
            <person name="Nagy L.G."/>
            <person name="Floudas D."/>
            <person name="Copeland A."/>
            <person name="Barry K.W."/>
            <person name="Cichocki N."/>
            <person name="Veneault-Fourrey C."/>
            <person name="LaButti K."/>
            <person name="Lindquist E.A."/>
            <person name="Lipzen A."/>
            <person name="Lundell T."/>
            <person name="Morin E."/>
            <person name="Murat C."/>
            <person name="Riley R."/>
            <person name="Ohm R."/>
            <person name="Sun H."/>
            <person name="Tunlid A."/>
            <person name="Henrissat B."/>
            <person name="Grigoriev I.V."/>
            <person name="Hibbett D.S."/>
            <person name="Martin F."/>
        </authorList>
    </citation>
    <scope>NUCLEOTIDE SEQUENCE [LARGE SCALE GENOMIC DNA]</scope>
    <source>
        <strain evidence="2 3">Koide BX008</strain>
    </source>
</reference>
<evidence type="ECO:0000313" key="3">
    <source>
        <dbReference type="Proteomes" id="UP000054549"/>
    </source>
</evidence>
<feature type="compositionally biased region" description="Acidic residues" evidence="1">
    <location>
        <begin position="89"/>
        <end position="107"/>
    </location>
</feature>
<accession>A0A0C2X706</accession>
<protein>
    <submittedName>
        <fullName evidence="2">Uncharacterized protein</fullName>
    </submittedName>
</protein>
<name>A0A0C2X706_AMAMK</name>
<proteinExistence type="predicted"/>
<sequence length="156" mass="18064">MPPGRRKKHSRNMTGLRNHKPCHVPVTACQSDDREESEPGSTHSLDKPTGESGPELEEDLEEEELLWLKLKDEEDVEEVARWYDSEHGENEDDVESDDEVSFESDSFWEDDRLQERLVKMAVEAGDDPRDETDSMIMSHIELNPTFRQTKGIHERS</sequence>
<dbReference type="HOGENOM" id="CLU_1686097_0_0_1"/>
<organism evidence="2 3">
    <name type="scientific">Amanita muscaria (strain Koide BX008)</name>
    <dbReference type="NCBI Taxonomy" id="946122"/>
    <lineage>
        <taxon>Eukaryota</taxon>
        <taxon>Fungi</taxon>
        <taxon>Dikarya</taxon>
        <taxon>Basidiomycota</taxon>
        <taxon>Agaricomycotina</taxon>
        <taxon>Agaricomycetes</taxon>
        <taxon>Agaricomycetidae</taxon>
        <taxon>Agaricales</taxon>
        <taxon>Pluteineae</taxon>
        <taxon>Amanitaceae</taxon>
        <taxon>Amanita</taxon>
    </lineage>
</organism>
<evidence type="ECO:0000313" key="2">
    <source>
        <dbReference type="EMBL" id="KIL70112.1"/>
    </source>
</evidence>
<dbReference type="AlphaFoldDB" id="A0A0C2X706"/>
<gene>
    <name evidence="2" type="ORF">M378DRAFT_156165</name>
</gene>
<keyword evidence="3" id="KW-1185">Reference proteome</keyword>
<feature type="compositionally biased region" description="Basic residues" evidence="1">
    <location>
        <begin position="1"/>
        <end position="22"/>
    </location>
</feature>
<evidence type="ECO:0000256" key="1">
    <source>
        <dbReference type="SAM" id="MobiDB-lite"/>
    </source>
</evidence>
<dbReference type="InParanoid" id="A0A0C2X706"/>
<feature type="region of interest" description="Disordered" evidence="1">
    <location>
        <begin position="83"/>
        <end position="107"/>
    </location>
</feature>
<dbReference type="EMBL" id="KN818224">
    <property type="protein sequence ID" value="KIL70112.1"/>
    <property type="molecule type" value="Genomic_DNA"/>
</dbReference>
<feature type="region of interest" description="Disordered" evidence="1">
    <location>
        <begin position="1"/>
        <end position="61"/>
    </location>
</feature>
<dbReference type="Proteomes" id="UP000054549">
    <property type="component" value="Unassembled WGS sequence"/>
</dbReference>